<dbReference type="NCBIfam" id="NF033131">
    <property type="entry name" value="vanT-G-Cterm"/>
    <property type="match status" value="1"/>
</dbReference>
<dbReference type="InterPro" id="IPR029066">
    <property type="entry name" value="PLP-binding_barrel"/>
</dbReference>
<comment type="similarity">
    <text evidence="3">Belongs to the acyltransferase 3 family.</text>
</comment>
<dbReference type="InterPro" id="IPR009006">
    <property type="entry name" value="Ala_racemase/Decarboxylase_C"/>
</dbReference>
<accession>A0ABS3W559</accession>
<feature type="active site" description="Proton acceptor; specific for D-alanine" evidence="6">
    <location>
        <position position="384"/>
    </location>
</feature>
<comment type="similarity">
    <text evidence="6">Belongs to the alanine racemase family.</text>
</comment>
<dbReference type="Pfam" id="PF01168">
    <property type="entry name" value="Ala_racemase_N"/>
    <property type="match status" value="1"/>
</dbReference>
<feature type="transmembrane region" description="Helical" evidence="7">
    <location>
        <begin position="77"/>
        <end position="95"/>
    </location>
</feature>
<feature type="transmembrane region" description="Helical" evidence="7">
    <location>
        <begin position="38"/>
        <end position="61"/>
    </location>
</feature>
<evidence type="ECO:0000256" key="4">
    <source>
        <dbReference type="ARBA" id="ARBA00022898"/>
    </source>
</evidence>
<evidence type="ECO:0000256" key="1">
    <source>
        <dbReference type="ARBA" id="ARBA00001933"/>
    </source>
</evidence>
<dbReference type="PANTHER" id="PTHR30511">
    <property type="entry name" value="ALANINE RACEMASE"/>
    <property type="match status" value="1"/>
</dbReference>
<feature type="transmembrane region" description="Helical" evidence="7">
    <location>
        <begin position="228"/>
        <end position="251"/>
    </location>
</feature>
<evidence type="ECO:0000256" key="3">
    <source>
        <dbReference type="ARBA" id="ARBA00007400"/>
    </source>
</evidence>
<keyword evidence="10" id="KW-1185">Reference proteome</keyword>
<feature type="active site" description="Proton acceptor; specific for L-alanine" evidence="6">
    <location>
        <position position="611"/>
    </location>
</feature>
<dbReference type="SUPFAM" id="SSF50621">
    <property type="entry name" value="Alanine racemase C-terminal domain-like"/>
    <property type="match status" value="1"/>
</dbReference>
<reference evidence="9 10" key="1">
    <citation type="submission" date="2021-03" db="EMBL/GenBank/DDBJ databases">
        <title>Paenibacillus artemisicola MWE-103 whole genome sequence.</title>
        <authorList>
            <person name="Ham Y.J."/>
        </authorList>
    </citation>
    <scope>NUCLEOTIDE SEQUENCE [LARGE SCALE GENOMIC DNA]</scope>
    <source>
        <strain evidence="9 10">MWE-103</strain>
    </source>
</reference>
<dbReference type="EMBL" id="JAGGDJ010000002">
    <property type="protein sequence ID" value="MBO7743321.1"/>
    <property type="molecule type" value="Genomic_DNA"/>
</dbReference>
<comment type="subcellular location">
    <subcellularLocation>
        <location evidence="2">Membrane</location>
    </subcellularLocation>
</comment>
<evidence type="ECO:0000313" key="10">
    <source>
        <dbReference type="Proteomes" id="UP000670947"/>
    </source>
</evidence>
<feature type="transmembrane region" description="Helical" evidence="7">
    <location>
        <begin position="149"/>
        <end position="169"/>
    </location>
</feature>
<dbReference type="Gene3D" id="2.40.37.10">
    <property type="entry name" value="Lyase, Ornithine Decarboxylase, Chain A, domain 1"/>
    <property type="match status" value="1"/>
</dbReference>
<feature type="transmembrane region" description="Helical" evidence="7">
    <location>
        <begin position="12"/>
        <end position="32"/>
    </location>
</feature>
<dbReference type="EC" id="5.1.1.1" evidence="6"/>
<sequence>MAADRSFGRVDLVKLVAALFVIANHTGPLTSWNKEADFVLTGILSHLTVPFFFLASGFFFFRPAKDGTRNKPPVKRFLWRVGGLYALGLLLYLPVNLYTGHFGPGLTVGALLRDLFFGGTFYHLWYLPALLLGTATIYALRLRLRDRTILILAGALYAVGLFGDSYYGLSAKSGALSGFYAQLFDVFGQTRNGLFFAPLFIALGAYAGSQAGDAGREGDGGGRSARRYGGLFAASLALLLLEGTVLHRLGLPLHEDMYIALIPADYALFRLLTARSSRSRRRLRYMSTATYLLHPLVIILVRGAAELAGVQTIVVGNSFVFFAVVTALTLLIAAALAILALPKASRKPGGQRAWVEIDLARLDHNARALREALPEGTGLMAVVKANAYGHGAVGVAKRLYRGGVRHFAVAEIGEAVELRKAGVKGDILVLGYTPTERLAELIRWKLTQTVIHADDARRLQAHGGRFKVHVKIDTGMNRLGEQSGNDDEIRSMYRHSRLEVTGTYSHLAEADSLDPADIAFSRQQIDRFRRAVALVWSAGLDPGRLHLQSSYGILNFPDLEMDLARPGIALYGLLSSESDATRTRLDLRPVLALKASVSRVHPVKAGESVGYGRSFTAASDTMIATVAIGYADGIPRELSERGGSVLIHGRRAPIVGRICMDQLTVDVSGIPDVRQGDAATIIGEDGDERITAGEMAARTGTITNEIVCAMGMRAAKRFVPEAGRRPARKALAGLHALR</sequence>
<dbReference type="Pfam" id="PF01757">
    <property type="entry name" value="Acyl_transf_3"/>
    <property type="match status" value="1"/>
</dbReference>
<keyword evidence="7" id="KW-0472">Membrane</keyword>
<dbReference type="PRINTS" id="PR00992">
    <property type="entry name" value="ALARACEMASE"/>
</dbReference>
<keyword evidence="7" id="KW-1133">Transmembrane helix</keyword>
<feature type="binding site" evidence="6">
    <location>
        <position position="660"/>
    </location>
    <ligand>
        <name>substrate</name>
    </ligand>
</feature>
<evidence type="ECO:0000256" key="2">
    <source>
        <dbReference type="ARBA" id="ARBA00004370"/>
    </source>
</evidence>
<dbReference type="SMART" id="SM01005">
    <property type="entry name" value="Ala_racemase_C"/>
    <property type="match status" value="1"/>
</dbReference>
<dbReference type="Pfam" id="PF00842">
    <property type="entry name" value="Ala_racemase_C"/>
    <property type="match status" value="1"/>
</dbReference>
<dbReference type="InterPro" id="IPR011079">
    <property type="entry name" value="Ala_racemase_C"/>
</dbReference>
<protein>
    <recommendedName>
        <fullName evidence="6">Alanine racemase</fullName>
        <ecNumber evidence="6">5.1.1.1</ecNumber>
    </recommendedName>
</protein>
<keyword evidence="5 6" id="KW-0413">Isomerase</keyword>
<dbReference type="RefSeq" id="WP_208846361.1">
    <property type="nucleotide sequence ID" value="NZ_JAGGDJ010000002.1"/>
</dbReference>
<name>A0ABS3W559_9BACL</name>
<comment type="catalytic activity">
    <reaction evidence="6">
        <text>L-alanine = D-alanine</text>
        <dbReference type="Rhea" id="RHEA:20249"/>
        <dbReference type="ChEBI" id="CHEBI:57416"/>
        <dbReference type="ChEBI" id="CHEBI:57972"/>
        <dbReference type="EC" id="5.1.1.1"/>
    </reaction>
</comment>
<comment type="cofactor">
    <cofactor evidence="1 6">
        <name>pyridoxal 5'-phosphate</name>
        <dbReference type="ChEBI" id="CHEBI:597326"/>
    </cofactor>
</comment>
<dbReference type="InterPro" id="IPR020622">
    <property type="entry name" value="Ala_racemase_pyridoxalP-BS"/>
</dbReference>
<evidence type="ECO:0000259" key="8">
    <source>
        <dbReference type="SMART" id="SM01005"/>
    </source>
</evidence>
<feature type="transmembrane region" description="Helical" evidence="7">
    <location>
        <begin position="257"/>
        <end position="273"/>
    </location>
</feature>
<keyword evidence="4 6" id="KW-0663">Pyridoxal phosphate</keyword>
<feature type="domain" description="Alanine racemase C-terminal" evidence="8">
    <location>
        <begin position="590"/>
        <end position="719"/>
    </location>
</feature>
<feature type="transmembrane region" description="Helical" evidence="7">
    <location>
        <begin position="189"/>
        <end position="207"/>
    </location>
</feature>
<evidence type="ECO:0000256" key="5">
    <source>
        <dbReference type="ARBA" id="ARBA00023235"/>
    </source>
</evidence>
<evidence type="ECO:0000256" key="6">
    <source>
        <dbReference type="HAMAP-Rule" id="MF_01201"/>
    </source>
</evidence>
<evidence type="ECO:0000256" key="7">
    <source>
        <dbReference type="SAM" id="Phobius"/>
    </source>
</evidence>
<dbReference type="PANTHER" id="PTHR30511:SF0">
    <property type="entry name" value="ALANINE RACEMASE, CATABOLIC-RELATED"/>
    <property type="match status" value="1"/>
</dbReference>
<evidence type="ECO:0000313" key="9">
    <source>
        <dbReference type="EMBL" id="MBO7743321.1"/>
    </source>
</evidence>
<feature type="transmembrane region" description="Helical" evidence="7">
    <location>
        <begin position="115"/>
        <end position="140"/>
    </location>
</feature>
<dbReference type="HAMAP" id="MF_01201">
    <property type="entry name" value="Ala_racemase"/>
    <property type="match status" value="1"/>
</dbReference>
<dbReference type="InterPro" id="IPR001608">
    <property type="entry name" value="Ala_racemase_N"/>
</dbReference>
<comment type="caution">
    <text evidence="9">The sequence shown here is derived from an EMBL/GenBank/DDBJ whole genome shotgun (WGS) entry which is preliminary data.</text>
</comment>
<dbReference type="NCBIfam" id="TIGR00492">
    <property type="entry name" value="alr"/>
    <property type="match status" value="1"/>
</dbReference>
<organism evidence="9 10">
    <name type="scientific">Paenibacillus artemisiicola</name>
    <dbReference type="NCBI Taxonomy" id="1172618"/>
    <lineage>
        <taxon>Bacteria</taxon>
        <taxon>Bacillati</taxon>
        <taxon>Bacillota</taxon>
        <taxon>Bacilli</taxon>
        <taxon>Bacillales</taxon>
        <taxon>Paenibacillaceae</taxon>
        <taxon>Paenibacillus</taxon>
    </lineage>
</organism>
<dbReference type="SUPFAM" id="SSF51419">
    <property type="entry name" value="PLP-binding barrel"/>
    <property type="match status" value="1"/>
</dbReference>
<gene>
    <name evidence="9" type="primary">vanT</name>
    <name evidence="9" type="ORF">I8J29_03890</name>
</gene>
<comment type="function">
    <text evidence="6">Catalyzes the interconversion of L-alanine and D-alanine. May also act on other amino acids.</text>
</comment>
<dbReference type="Gene3D" id="3.20.20.10">
    <property type="entry name" value="Alanine racemase"/>
    <property type="match status" value="1"/>
</dbReference>
<dbReference type="InterPro" id="IPR000821">
    <property type="entry name" value="Ala_racemase"/>
</dbReference>
<proteinExistence type="inferred from homology"/>
<dbReference type="PROSITE" id="PS00395">
    <property type="entry name" value="ALANINE_RACEMASE"/>
    <property type="match status" value="1"/>
</dbReference>
<dbReference type="Proteomes" id="UP000670947">
    <property type="component" value="Unassembled WGS sequence"/>
</dbReference>
<feature type="modified residue" description="N6-(pyridoxal phosphate)lysine" evidence="6">
    <location>
        <position position="384"/>
    </location>
</feature>
<dbReference type="InterPro" id="IPR002656">
    <property type="entry name" value="Acyl_transf_3_dom"/>
</dbReference>
<feature type="transmembrane region" description="Helical" evidence="7">
    <location>
        <begin position="317"/>
        <end position="341"/>
    </location>
</feature>
<comment type="pathway">
    <text evidence="6">Amino-acid biosynthesis; D-alanine biosynthesis; D-alanine from L-alanine: step 1/1.</text>
</comment>
<feature type="binding site" evidence="6">
    <location>
        <position position="478"/>
    </location>
    <ligand>
        <name>substrate</name>
    </ligand>
</feature>
<keyword evidence="7" id="KW-0812">Transmembrane</keyword>